<sequence length="439" mass="49946">MVLLPPPRGFIFESSTFLQPTIFKNDQVPLRKRLTASAATTANALRTTAPTSAALTTSIAETRTTITSTATITTSIPEIMLILVVTIMSTRASITTTTPSTKHTKRLPNLLKKKIGILLINTGTPKDLKYWTIYRYLQEFLHDRRVIELTRFLWCPILHFFILPFKPLKKQKTYGSIWNKVTDESPLRTIIKSQSKLLRERFDRRDDIIVDWAFRFGGPSIEEKVQALREQGCDRLISIPLFPHYSATTMASCQDQVFRALMKQRDQMSVHTITPYYTDKTFLSSIASSIQKSLQEHSSIHFDMLLFSYHGIPLSYEQKGDPYGSQCRKTTELIKETLRLDIPIGTCFQSRFGYSEWLKPYTDDLVVQQAKLGMKNILIVTPGFSTDCLETLEEIAIELKNDFLKHGGENLIFVPCLNDSREGIDVIATVALKALQSFT</sequence>
<keyword evidence="8 10" id="KW-0627">Porphyrin biosynthesis</keyword>
<dbReference type="CDD" id="cd00419">
    <property type="entry name" value="Ferrochelatase_C"/>
    <property type="match status" value="1"/>
</dbReference>
<dbReference type="PROSITE" id="PS00534">
    <property type="entry name" value="FERROCHELATASE"/>
    <property type="match status" value="1"/>
</dbReference>
<keyword evidence="10" id="KW-0472">Membrane</keyword>
<dbReference type="GO" id="GO:0006783">
    <property type="term" value="P:heme biosynthetic process"/>
    <property type="evidence" value="ECO:0007669"/>
    <property type="project" value="UniProtKB-UniRule"/>
</dbReference>
<evidence type="ECO:0000256" key="7">
    <source>
        <dbReference type="ARBA" id="ARBA00023239"/>
    </source>
</evidence>
<dbReference type="PANTHER" id="PTHR11108">
    <property type="entry name" value="FERROCHELATASE"/>
    <property type="match status" value="1"/>
</dbReference>
<dbReference type="GO" id="GO:0005743">
    <property type="term" value="C:mitochondrial inner membrane"/>
    <property type="evidence" value="ECO:0007669"/>
    <property type="project" value="UniProtKB-SubCell"/>
</dbReference>
<gene>
    <name evidence="11" type="ORF">CAUJ_LOCUS8333</name>
</gene>
<comment type="catalytic activity">
    <reaction evidence="9">
        <text>heme b + 2 H(+) = protoporphyrin IX + Fe(2+)</text>
        <dbReference type="Rhea" id="RHEA:22584"/>
        <dbReference type="ChEBI" id="CHEBI:15378"/>
        <dbReference type="ChEBI" id="CHEBI:29033"/>
        <dbReference type="ChEBI" id="CHEBI:57306"/>
        <dbReference type="ChEBI" id="CHEBI:60344"/>
        <dbReference type="EC" id="4.98.1.1"/>
    </reaction>
    <physiologicalReaction direction="right-to-left" evidence="9">
        <dbReference type="Rhea" id="RHEA:22586"/>
    </physiologicalReaction>
</comment>
<dbReference type="SUPFAM" id="SSF53800">
    <property type="entry name" value="Chelatase"/>
    <property type="match status" value="1"/>
</dbReference>
<evidence type="ECO:0000256" key="9">
    <source>
        <dbReference type="ARBA" id="ARBA00049915"/>
    </source>
</evidence>
<dbReference type="EMBL" id="CAJGYM010000027">
    <property type="protein sequence ID" value="CAD6192414.1"/>
    <property type="molecule type" value="Genomic_DNA"/>
</dbReference>
<dbReference type="InterPro" id="IPR033659">
    <property type="entry name" value="Ferrochelatase_N"/>
</dbReference>
<dbReference type="HAMAP" id="MF_00323">
    <property type="entry name" value="Ferrochelatase"/>
    <property type="match status" value="1"/>
</dbReference>
<comment type="function">
    <text evidence="10">Catalyzes the ferrous insertion into protoporphyrin IX.</text>
</comment>
<keyword evidence="6 10" id="KW-0350">Heme biosynthesis</keyword>
<evidence type="ECO:0000256" key="6">
    <source>
        <dbReference type="ARBA" id="ARBA00023133"/>
    </source>
</evidence>
<evidence type="ECO:0000313" key="12">
    <source>
        <dbReference type="Proteomes" id="UP000835052"/>
    </source>
</evidence>
<dbReference type="FunFam" id="3.40.50.1400:FF:000002">
    <property type="entry name" value="Ferrochelatase"/>
    <property type="match status" value="1"/>
</dbReference>
<keyword evidence="7 10" id="KW-0456">Lyase</keyword>
<reference evidence="11" key="1">
    <citation type="submission" date="2020-10" db="EMBL/GenBank/DDBJ databases">
        <authorList>
            <person name="Kikuchi T."/>
        </authorList>
    </citation>
    <scope>NUCLEOTIDE SEQUENCE</scope>
    <source>
        <strain evidence="11">NKZ352</strain>
    </source>
</reference>
<dbReference type="Proteomes" id="UP000835052">
    <property type="component" value="Unassembled WGS sequence"/>
</dbReference>
<keyword evidence="12" id="KW-1185">Reference proteome</keyword>
<accession>A0A8S1HAG0</accession>
<dbReference type="PANTHER" id="PTHR11108:SF1">
    <property type="entry name" value="FERROCHELATASE, MITOCHONDRIAL"/>
    <property type="match status" value="1"/>
</dbReference>
<dbReference type="GO" id="GO:0046872">
    <property type="term" value="F:metal ion binding"/>
    <property type="evidence" value="ECO:0007669"/>
    <property type="project" value="UniProtKB-KW"/>
</dbReference>
<dbReference type="EC" id="4.98.1.1" evidence="10"/>
<comment type="subcellular location">
    <subcellularLocation>
        <location evidence="10">Mitochondrion inner membrane</location>
    </subcellularLocation>
</comment>
<comment type="caution">
    <text evidence="11">The sequence shown here is derived from an EMBL/GenBank/DDBJ whole genome shotgun (WGS) entry which is preliminary data.</text>
</comment>
<dbReference type="OrthoDB" id="5775002at2759"/>
<name>A0A8S1HAG0_9PELO</name>
<keyword evidence="3" id="KW-0963">Cytoplasm</keyword>
<dbReference type="Pfam" id="PF00762">
    <property type="entry name" value="Ferrochelatase"/>
    <property type="match status" value="1"/>
</dbReference>
<dbReference type="GO" id="GO:0004325">
    <property type="term" value="F:ferrochelatase activity"/>
    <property type="evidence" value="ECO:0007669"/>
    <property type="project" value="UniProtKB-UniRule"/>
</dbReference>
<protein>
    <recommendedName>
        <fullName evidence="10">Ferrochelatase</fullName>
        <ecNumber evidence="10">4.98.1.1</ecNumber>
    </recommendedName>
</protein>
<keyword evidence="4" id="KW-0479">Metal-binding</keyword>
<evidence type="ECO:0000256" key="10">
    <source>
        <dbReference type="RuleBase" id="RU000607"/>
    </source>
</evidence>
<dbReference type="Gene3D" id="3.40.50.1400">
    <property type="match status" value="2"/>
</dbReference>
<comment type="similarity">
    <text evidence="2 10">Belongs to the ferrochelatase family.</text>
</comment>
<dbReference type="NCBIfam" id="TIGR00109">
    <property type="entry name" value="hemH"/>
    <property type="match status" value="1"/>
</dbReference>
<dbReference type="AlphaFoldDB" id="A0A8S1HAG0"/>
<evidence type="ECO:0000256" key="8">
    <source>
        <dbReference type="ARBA" id="ARBA00023244"/>
    </source>
</evidence>
<evidence type="ECO:0000256" key="3">
    <source>
        <dbReference type="ARBA" id="ARBA00022490"/>
    </source>
</evidence>
<comment type="pathway">
    <text evidence="1 10">Porphyrin-containing compound metabolism; protoheme biosynthesis; protoheme from protoporphyrin-IX: step 1/1.</text>
</comment>
<dbReference type="InterPro" id="IPR019772">
    <property type="entry name" value="Ferrochelatase_AS"/>
</dbReference>
<keyword evidence="5 10" id="KW-0408">Iron</keyword>
<dbReference type="InterPro" id="IPR001015">
    <property type="entry name" value="Ferrochelatase"/>
</dbReference>
<evidence type="ECO:0000256" key="1">
    <source>
        <dbReference type="ARBA" id="ARBA00004943"/>
    </source>
</evidence>
<evidence type="ECO:0000313" key="11">
    <source>
        <dbReference type="EMBL" id="CAD6192414.1"/>
    </source>
</evidence>
<evidence type="ECO:0000256" key="5">
    <source>
        <dbReference type="ARBA" id="ARBA00023004"/>
    </source>
</evidence>
<evidence type="ECO:0000256" key="2">
    <source>
        <dbReference type="ARBA" id="ARBA00007718"/>
    </source>
</evidence>
<keyword evidence="10" id="KW-0496">Mitochondrion</keyword>
<keyword evidence="10" id="KW-0999">Mitochondrion inner membrane</keyword>
<proteinExistence type="inferred from homology"/>
<dbReference type="InterPro" id="IPR033644">
    <property type="entry name" value="Ferrochelatase_C"/>
</dbReference>
<dbReference type="CDD" id="cd03411">
    <property type="entry name" value="Ferrochelatase_N"/>
    <property type="match status" value="1"/>
</dbReference>
<organism evidence="11 12">
    <name type="scientific">Caenorhabditis auriculariae</name>
    <dbReference type="NCBI Taxonomy" id="2777116"/>
    <lineage>
        <taxon>Eukaryota</taxon>
        <taxon>Metazoa</taxon>
        <taxon>Ecdysozoa</taxon>
        <taxon>Nematoda</taxon>
        <taxon>Chromadorea</taxon>
        <taxon>Rhabditida</taxon>
        <taxon>Rhabditina</taxon>
        <taxon>Rhabditomorpha</taxon>
        <taxon>Rhabditoidea</taxon>
        <taxon>Rhabditidae</taxon>
        <taxon>Peloderinae</taxon>
        <taxon>Caenorhabditis</taxon>
    </lineage>
</organism>
<evidence type="ECO:0000256" key="4">
    <source>
        <dbReference type="ARBA" id="ARBA00022723"/>
    </source>
</evidence>